<reference evidence="2" key="1">
    <citation type="submission" date="2021-06" db="EMBL/GenBank/DDBJ databases">
        <authorList>
            <person name="Hodson N. C."/>
            <person name="Mongue J. A."/>
            <person name="Jaron S. K."/>
        </authorList>
    </citation>
    <scope>NUCLEOTIDE SEQUENCE</scope>
</reference>
<evidence type="ECO:0000313" key="3">
    <source>
        <dbReference type="Proteomes" id="UP000708208"/>
    </source>
</evidence>
<organism evidence="2 3">
    <name type="scientific">Allacma fusca</name>
    <dbReference type="NCBI Taxonomy" id="39272"/>
    <lineage>
        <taxon>Eukaryota</taxon>
        <taxon>Metazoa</taxon>
        <taxon>Ecdysozoa</taxon>
        <taxon>Arthropoda</taxon>
        <taxon>Hexapoda</taxon>
        <taxon>Collembola</taxon>
        <taxon>Symphypleona</taxon>
        <taxon>Sminthuridae</taxon>
        <taxon>Allacma</taxon>
    </lineage>
</organism>
<protein>
    <submittedName>
        <fullName evidence="2">Uncharacterized protein</fullName>
    </submittedName>
</protein>
<sequence>MGRQIPHWTGKPLRFMSKGVSLVKVTLSSQGTNLNGPDLCCEKEWEAIDLRCNVSGISSGVEDEGSNPAPNNTGGKSMGEEEEVLMKMEYGCSSCEGDMDLTQKNPEKLSRDGKRVVGRVRDMERKRESLL</sequence>
<evidence type="ECO:0000256" key="1">
    <source>
        <dbReference type="SAM" id="MobiDB-lite"/>
    </source>
</evidence>
<name>A0A8J2NKS0_9HEXA</name>
<dbReference type="AlphaFoldDB" id="A0A8J2NKS0"/>
<feature type="region of interest" description="Disordered" evidence="1">
    <location>
        <begin position="100"/>
        <end position="131"/>
    </location>
</feature>
<gene>
    <name evidence="2" type="ORF">AFUS01_LOCUS6125</name>
</gene>
<feature type="region of interest" description="Disordered" evidence="1">
    <location>
        <begin position="57"/>
        <end position="80"/>
    </location>
</feature>
<dbReference type="EMBL" id="CAJVCH010039949">
    <property type="protein sequence ID" value="CAG7716626.1"/>
    <property type="molecule type" value="Genomic_DNA"/>
</dbReference>
<dbReference type="Proteomes" id="UP000708208">
    <property type="component" value="Unassembled WGS sequence"/>
</dbReference>
<feature type="compositionally biased region" description="Basic and acidic residues" evidence="1">
    <location>
        <begin position="105"/>
        <end position="131"/>
    </location>
</feature>
<evidence type="ECO:0000313" key="2">
    <source>
        <dbReference type="EMBL" id="CAG7716626.1"/>
    </source>
</evidence>
<proteinExistence type="predicted"/>
<comment type="caution">
    <text evidence="2">The sequence shown here is derived from an EMBL/GenBank/DDBJ whole genome shotgun (WGS) entry which is preliminary data.</text>
</comment>
<accession>A0A8J2NKS0</accession>
<keyword evidence="3" id="KW-1185">Reference proteome</keyword>